<dbReference type="Gene3D" id="3.40.980.10">
    <property type="entry name" value="MoaB/Mog-like domain"/>
    <property type="match status" value="1"/>
</dbReference>
<evidence type="ECO:0000256" key="2">
    <source>
        <dbReference type="ARBA" id="ARBA00002901"/>
    </source>
</evidence>
<dbReference type="OrthoDB" id="9804758at2"/>
<dbReference type="Pfam" id="PF03454">
    <property type="entry name" value="MoeA_C"/>
    <property type="match status" value="1"/>
</dbReference>
<comment type="cofactor">
    <cofactor evidence="1 11">
        <name>Mg(2+)</name>
        <dbReference type="ChEBI" id="CHEBI:18420"/>
    </cofactor>
</comment>
<dbReference type="InterPro" id="IPR038987">
    <property type="entry name" value="MoeA-like"/>
</dbReference>
<dbReference type="Gene3D" id="2.40.340.10">
    <property type="entry name" value="MoeA, C-terminal, domain IV"/>
    <property type="match status" value="1"/>
</dbReference>
<dbReference type="Gene3D" id="3.90.105.10">
    <property type="entry name" value="Molybdopterin biosynthesis moea protein, domain 2"/>
    <property type="match status" value="1"/>
</dbReference>
<dbReference type="GO" id="GO:0046872">
    <property type="term" value="F:metal ion binding"/>
    <property type="evidence" value="ECO:0007669"/>
    <property type="project" value="UniProtKB-UniRule"/>
</dbReference>
<evidence type="ECO:0000313" key="13">
    <source>
        <dbReference type="EMBL" id="RIH82568.1"/>
    </source>
</evidence>
<dbReference type="EMBL" id="QXDL01000116">
    <property type="protein sequence ID" value="RIH82568.1"/>
    <property type="molecule type" value="Genomic_DNA"/>
</dbReference>
<organism evidence="13 14">
    <name type="scientific">Calidithermus terrae</name>
    <dbReference type="NCBI Taxonomy" id="1408545"/>
    <lineage>
        <taxon>Bacteria</taxon>
        <taxon>Thermotogati</taxon>
        <taxon>Deinococcota</taxon>
        <taxon>Deinococci</taxon>
        <taxon>Thermales</taxon>
        <taxon>Thermaceae</taxon>
        <taxon>Calidithermus</taxon>
    </lineage>
</organism>
<dbReference type="CDD" id="cd00887">
    <property type="entry name" value="MoeA"/>
    <property type="match status" value="1"/>
</dbReference>
<dbReference type="InterPro" id="IPR036688">
    <property type="entry name" value="MoeA_C_domain_IV_sf"/>
</dbReference>
<keyword evidence="7 11" id="KW-0479">Metal-binding</keyword>
<comment type="similarity">
    <text evidence="4 11">Belongs to the MoeA family.</text>
</comment>
<dbReference type="InterPro" id="IPR036135">
    <property type="entry name" value="MoeA_linker/N_sf"/>
</dbReference>
<evidence type="ECO:0000256" key="1">
    <source>
        <dbReference type="ARBA" id="ARBA00001946"/>
    </source>
</evidence>
<dbReference type="Pfam" id="PF00994">
    <property type="entry name" value="MoCF_biosynth"/>
    <property type="match status" value="1"/>
</dbReference>
<evidence type="ECO:0000256" key="7">
    <source>
        <dbReference type="ARBA" id="ARBA00022723"/>
    </source>
</evidence>
<evidence type="ECO:0000256" key="3">
    <source>
        <dbReference type="ARBA" id="ARBA00005046"/>
    </source>
</evidence>
<dbReference type="FunFam" id="3.40.980.10:FF:000004">
    <property type="entry name" value="Molybdopterin molybdenumtransferase"/>
    <property type="match status" value="1"/>
</dbReference>
<comment type="catalytic activity">
    <reaction evidence="10">
        <text>adenylyl-molybdopterin + molybdate = Mo-molybdopterin + AMP + H(+)</text>
        <dbReference type="Rhea" id="RHEA:35047"/>
        <dbReference type="ChEBI" id="CHEBI:15378"/>
        <dbReference type="ChEBI" id="CHEBI:36264"/>
        <dbReference type="ChEBI" id="CHEBI:62727"/>
        <dbReference type="ChEBI" id="CHEBI:71302"/>
        <dbReference type="ChEBI" id="CHEBI:456215"/>
        <dbReference type="EC" id="2.10.1.1"/>
    </reaction>
</comment>
<dbReference type="GO" id="GO:0061599">
    <property type="term" value="F:molybdopterin molybdotransferase activity"/>
    <property type="evidence" value="ECO:0007669"/>
    <property type="project" value="UniProtKB-UniRule"/>
</dbReference>
<dbReference type="GO" id="GO:0006777">
    <property type="term" value="P:Mo-molybdopterin cofactor biosynthetic process"/>
    <property type="evidence" value="ECO:0007669"/>
    <property type="project" value="UniProtKB-UniRule"/>
</dbReference>
<comment type="pathway">
    <text evidence="3 11">Cofactor biosynthesis; molybdopterin biosynthesis.</text>
</comment>
<comment type="caution">
    <text evidence="13">The sequence shown here is derived from an EMBL/GenBank/DDBJ whole genome shotgun (WGS) entry which is preliminary data.</text>
</comment>
<evidence type="ECO:0000259" key="12">
    <source>
        <dbReference type="SMART" id="SM00852"/>
    </source>
</evidence>
<dbReference type="SMART" id="SM00852">
    <property type="entry name" value="MoCF_biosynth"/>
    <property type="match status" value="1"/>
</dbReference>
<evidence type="ECO:0000256" key="4">
    <source>
        <dbReference type="ARBA" id="ARBA00010763"/>
    </source>
</evidence>
<keyword evidence="14" id="KW-1185">Reference proteome</keyword>
<dbReference type="Proteomes" id="UP000265715">
    <property type="component" value="Unassembled WGS sequence"/>
</dbReference>
<evidence type="ECO:0000256" key="10">
    <source>
        <dbReference type="ARBA" id="ARBA00047317"/>
    </source>
</evidence>
<dbReference type="UniPathway" id="UPA00344"/>
<dbReference type="PANTHER" id="PTHR10192">
    <property type="entry name" value="MOLYBDOPTERIN BIOSYNTHESIS PROTEIN"/>
    <property type="match status" value="1"/>
</dbReference>
<evidence type="ECO:0000256" key="11">
    <source>
        <dbReference type="RuleBase" id="RU365090"/>
    </source>
</evidence>
<dbReference type="GO" id="GO:0005829">
    <property type="term" value="C:cytosol"/>
    <property type="evidence" value="ECO:0007669"/>
    <property type="project" value="TreeGrafter"/>
</dbReference>
<dbReference type="RefSeq" id="WP_119315615.1">
    <property type="nucleotide sequence ID" value="NZ_QXDL01000116.1"/>
</dbReference>
<keyword evidence="9 11" id="KW-0501">Molybdenum cofactor biosynthesis</keyword>
<name>A0A399EF46_9DEIN</name>
<dbReference type="InterPro" id="IPR001453">
    <property type="entry name" value="MoaB/Mog_dom"/>
</dbReference>
<keyword evidence="8 11" id="KW-0460">Magnesium</keyword>
<dbReference type="SUPFAM" id="SSF63867">
    <property type="entry name" value="MoeA C-terminal domain-like"/>
    <property type="match status" value="1"/>
</dbReference>
<dbReference type="InterPro" id="IPR005110">
    <property type="entry name" value="MoeA_linker/N"/>
</dbReference>
<dbReference type="NCBIfam" id="NF045515">
    <property type="entry name" value="Glp_gephyrin"/>
    <property type="match status" value="1"/>
</dbReference>
<evidence type="ECO:0000256" key="5">
    <source>
        <dbReference type="ARBA" id="ARBA00022505"/>
    </source>
</evidence>
<protein>
    <recommendedName>
        <fullName evidence="11">Molybdopterin molybdenumtransferase</fullName>
        <ecNumber evidence="11">2.10.1.1</ecNumber>
    </recommendedName>
</protein>
<keyword evidence="5 11" id="KW-0500">Molybdenum</keyword>
<gene>
    <name evidence="13" type="primary">moeA</name>
    <name evidence="13" type="ORF">Mterra_02610</name>
</gene>
<feature type="domain" description="MoaB/Mog" evidence="12">
    <location>
        <begin position="182"/>
        <end position="318"/>
    </location>
</feature>
<dbReference type="InterPro" id="IPR005111">
    <property type="entry name" value="MoeA_C_domain_IV"/>
</dbReference>
<dbReference type="PANTHER" id="PTHR10192:SF5">
    <property type="entry name" value="GEPHYRIN"/>
    <property type="match status" value="1"/>
</dbReference>
<reference evidence="13 14" key="1">
    <citation type="submission" date="2018-08" db="EMBL/GenBank/DDBJ databases">
        <title>Meiothermus terrae DSM 26712 genome sequencing project.</title>
        <authorList>
            <person name="Da Costa M.S."/>
            <person name="Albuquerque L."/>
            <person name="Raposo P."/>
            <person name="Froufe H.J.C."/>
            <person name="Barroso C.S."/>
            <person name="Egas C."/>
        </authorList>
    </citation>
    <scope>NUCLEOTIDE SEQUENCE [LARGE SCALE GENOMIC DNA]</scope>
    <source>
        <strain evidence="13 14">DSM 26712</strain>
    </source>
</reference>
<dbReference type="InterPro" id="IPR036425">
    <property type="entry name" value="MoaB/Mog-like_dom_sf"/>
</dbReference>
<accession>A0A399EF46</accession>
<dbReference type="EC" id="2.10.1.1" evidence="11"/>
<dbReference type="SUPFAM" id="SSF53218">
    <property type="entry name" value="Molybdenum cofactor biosynthesis proteins"/>
    <property type="match status" value="1"/>
</dbReference>
<evidence type="ECO:0000256" key="6">
    <source>
        <dbReference type="ARBA" id="ARBA00022679"/>
    </source>
</evidence>
<keyword evidence="6 11" id="KW-0808">Transferase</keyword>
<evidence type="ECO:0000313" key="14">
    <source>
        <dbReference type="Proteomes" id="UP000265715"/>
    </source>
</evidence>
<sequence>MRQNISVEDALESILSQVRPIAESEAVPLNQAYQRVLAQDLASKVYHPDADDSAVDGYAVRGEETITASVSTPVRLEVVGEAPAGRPFSGEVRPGQAVAIYTGAPVPKGANAVVRVEDTVRDGTGVWLLKPANAADIRHRGDDLRLGEVYLHRGAWLNAARVALAAAMGYPSLPVVRRPRVGILSTGDEVVEPGQPLPYGGVYNSNSYALVGQVQDAGGEPVVLGKVPDSLEVLKRGLAGVGQLDLLLTSGGVSMGKYDLVRRLLESEGNIHFWRVKLQPGGPVLFADYRGLPVLGLPGNPVSSMVVFHLFGRPLLFKLLGRTDPPYAGVQAAAATAFGANPSKRVYRRGVLRWTPQGFTVESTGNQSSGVLRSMVEGNALVVLEAGASAKVGDSVTVIPLGFTI</sequence>
<dbReference type="Pfam" id="PF03453">
    <property type="entry name" value="MoeA_N"/>
    <property type="match status" value="1"/>
</dbReference>
<dbReference type="SUPFAM" id="SSF63882">
    <property type="entry name" value="MoeA N-terminal region -like"/>
    <property type="match status" value="1"/>
</dbReference>
<comment type="function">
    <text evidence="2 11">Catalyzes the insertion of molybdate into adenylated molybdopterin with the concomitant release of AMP.</text>
</comment>
<proteinExistence type="inferred from homology"/>
<evidence type="ECO:0000256" key="8">
    <source>
        <dbReference type="ARBA" id="ARBA00022842"/>
    </source>
</evidence>
<dbReference type="Gene3D" id="2.170.190.11">
    <property type="entry name" value="Molybdopterin biosynthesis moea protein, domain 3"/>
    <property type="match status" value="1"/>
</dbReference>
<evidence type="ECO:0000256" key="9">
    <source>
        <dbReference type="ARBA" id="ARBA00023150"/>
    </source>
</evidence>
<dbReference type="AlphaFoldDB" id="A0A399EF46"/>